<protein>
    <submittedName>
        <fullName evidence="3">DUF3592 domain-containing protein</fullName>
    </submittedName>
</protein>
<keyword evidence="1" id="KW-0812">Transmembrane</keyword>
<feature type="domain" description="DUF3592" evidence="2">
    <location>
        <begin position="36"/>
        <end position="102"/>
    </location>
</feature>
<dbReference type="EMBL" id="JAINVZ010000013">
    <property type="protein sequence ID" value="MBY8886963.1"/>
    <property type="molecule type" value="Genomic_DNA"/>
</dbReference>
<proteinExistence type="predicted"/>
<accession>A0ABS7QUR8</accession>
<dbReference type="Proteomes" id="UP001198565">
    <property type="component" value="Unassembled WGS sequence"/>
</dbReference>
<keyword evidence="4" id="KW-1185">Reference proteome</keyword>
<evidence type="ECO:0000313" key="4">
    <source>
        <dbReference type="Proteomes" id="UP001198565"/>
    </source>
</evidence>
<keyword evidence="1" id="KW-1133">Transmembrane helix</keyword>
<comment type="caution">
    <text evidence="3">The sequence shown here is derived from an EMBL/GenBank/DDBJ whole genome shotgun (WGS) entry which is preliminary data.</text>
</comment>
<feature type="transmembrane region" description="Helical" evidence="1">
    <location>
        <begin position="108"/>
        <end position="130"/>
    </location>
</feature>
<dbReference type="Pfam" id="PF12158">
    <property type="entry name" value="DUF3592"/>
    <property type="match status" value="1"/>
</dbReference>
<gene>
    <name evidence="3" type="ORF">K7472_19175</name>
</gene>
<dbReference type="RefSeq" id="WP_222979713.1">
    <property type="nucleotide sequence ID" value="NZ_JAINVZ010000013.1"/>
</dbReference>
<sequence length="132" mass="14576">MKLLLYLTVVLGPLLWVAGAFEVRRQRRLGRHGVRTTGTVVRYDRRSTDEGGHVHYAVVVFTDTTGHQHECRSASSGRRKWPIGRSVPVVYLPKAPHQASIDLRSQRVSGALVAFLAGSGLFAVGLFELLRG</sequence>
<evidence type="ECO:0000313" key="3">
    <source>
        <dbReference type="EMBL" id="MBY8886963.1"/>
    </source>
</evidence>
<dbReference type="InterPro" id="IPR021994">
    <property type="entry name" value="DUF3592"/>
</dbReference>
<name>A0ABS7QUR8_9ACTN</name>
<organism evidence="3 4">
    <name type="scientific">Streptantibioticus parmotrematis</name>
    <dbReference type="NCBI Taxonomy" id="2873249"/>
    <lineage>
        <taxon>Bacteria</taxon>
        <taxon>Bacillati</taxon>
        <taxon>Actinomycetota</taxon>
        <taxon>Actinomycetes</taxon>
        <taxon>Kitasatosporales</taxon>
        <taxon>Streptomycetaceae</taxon>
        <taxon>Streptantibioticus</taxon>
    </lineage>
</organism>
<reference evidence="3 4" key="1">
    <citation type="submission" date="2021-08" db="EMBL/GenBank/DDBJ databases">
        <title>Streptomyces sp. PTM05 isolated from lichen.</title>
        <authorList>
            <person name="Somphong A."/>
            <person name="Phongsopitanun W."/>
            <person name="Tanasupawat S."/>
        </authorList>
    </citation>
    <scope>NUCLEOTIDE SEQUENCE [LARGE SCALE GENOMIC DNA]</scope>
    <source>
        <strain evidence="3 4">Ptm05</strain>
    </source>
</reference>
<keyword evidence="1" id="KW-0472">Membrane</keyword>
<evidence type="ECO:0000256" key="1">
    <source>
        <dbReference type="SAM" id="Phobius"/>
    </source>
</evidence>
<evidence type="ECO:0000259" key="2">
    <source>
        <dbReference type="Pfam" id="PF12158"/>
    </source>
</evidence>